<evidence type="ECO:0000313" key="1">
    <source>
        <dbReference type="EMBL" id="SEM18434.1"/>
    </source>
</evidence>
<gene>
    <name evidence="1" type="ORF">SAMN05414137_12031</name>
</gene>
<accession>A0A1H7WAR0</accession>
<proteinExistence type="predicted"/>
<name>A0A1H7WAR0_STRJI</name>
<dbReference type="Proteomes" id="UP000183015">
    <property type="component" value="Unassembled WGS sequence"/>
</dbReference>
<protein>
    <submittedName>
        <fullName evidence="1">Uncharacterized protein</fullName>
    </submittedName>
</protein>
<sequence>MGEVSRKGPGFDGLVRQHLAFLSNECGFTLPARAADNPAYLVWHREPLSYRIGLTRDLYVNATAQIKLSSVVLVADIPRLVFTAGFGPLNAVSVHAWAGRAMEKSVQSHAHYLRRLTPLLADPVTALPLMEKAAARRRPPPL</sequence>
<evidence type="ECO:0000313" key="2">
    <source>
        <dbReference type="Proteomes" id="UP000183015"/>
    </source>
</evidence>
<keyword evidence="2" id="KW-1185">Reference proteome</keyword>
<dbReference type="AlphaFoldDB" id="A0A1H7WAR0"/>
<organism evidence="1 2">
    <name type="scientific">Streptacidiphilus jiangxiensis</name>
    <dbReference type="NCBI Taxonomy" id="235985"/>
    <lineage>
        <taxon>Bacteria</taxon>
        <taxon>Bacillati</taxon>
        <taxon>Actinomycetota</taxon>
        <taxon>Actinomycetes</taxon>
        <taxon>Kitasatosporales</taxon>
        <taxon>Streptomycetaceae</taxon>
        <taxon>Streptacidiphilus</taxon>
    </lineage>
</organism>
<dbReference type="EMBL" id="FOAZ01000020">
    <property type="protein sequence ID" value="SEM18434.1"/>
    <property type="molecule type" value="Genomic_DNA"/>
</dbReference>
<reference evidence="2" key="1">
    <citation type="submission" date="2016-10" db="EMBL/GenBank/DDBJ databases">
        <authorList>
            <person name="Varghese N."/>
        </authorList>
    </citation>
    <scope>NUCLEOTIDE SEQUENCE [LARGE SCALE GENOMIC DNA]</scope>
    <source>
        <strain evidence="2">DSM 45096 / BCRC 16803 / CGMCC 4.1857 / CIP 109030 / JCM 12277 / KCTC 19219 / NBRC 100920 / 33214</strain>
    </source>
</reference>